<accession>A0ACC0J3R5</accession>
<reference evidence="1 2" key="1">
    <citation type="journal article" date="2022" name="Plant J.">
        <title>Chromosome-level genome of Camellia lanceoleosa provides a valuable resource for understanding genome evolution and self-incompatibility.</title>
        <authorList>
            <person name="Gong W."/>
            <person name="Xiao S."/>
            <person name="Wang L."/>
            <person name="Liao Z."/>
            <person name="Chang Y."/>
            <person name="Mo W."/>
            <person name="Hu G."/>
            <person name="Li W."/>
            <person name="Zhao G."/>
            <person name="Zhu H."/>
            <person name="Hu X."/>
            <person name="Ji K."/>
            <person name="Xiang X."/>
            <person name="Song Q."/>
            <person name="Yuan D."/>
            <person name="Jin S."/>
            <person name="Zhang L."/>
        </authorList>
    </citation>
    <scope>NUCLEOTIDE SEQUENCE [LARGE SCALE GENOMIC DNA]</scope>
    <source>
        <strain evidence="1">SQ_2022a</strain>
    </source>
</reference>
<sequence>MRIQSFCRGTIVGFWLVVLFATSFCYGGDKTVLEVVGIGECADCAESNIETSQAFSGAFWTKDIKISPVEIPYSFIWLTC</sequence>
<organism evidence="1 2">
    <name type="scientific">Camellia lanceoleosa</name>
    <dbReference type="NCBI Taxonomy" id="1840588"/>
    <lineage>
        <taxon>Eukaryota</taxon>
        <taxon>Viridiplantae</taxon>
        <taxon>Streptophyta</taxon>
        <taxon>Embryophyta</taxon>
        <taxon>Tracheophyta</taxon>
        <taxon>Spermatophyta</taxon>
        <taxon>Magnoliopsida</taxon>
        <taxon>eudicotyledons</taxon>
        <taxon>Gunneridae</taxon>
        <taxon>Pentapetalae</taxon>
        <taxon>asterids</taxon>
        <taxon>Ericales</taxon>
        <taxon>Theaceae</taxon>
        <taxon>Camellia</taxon>
    </lineage>
</organism>
<name>A0ACC0J3R5_9ERIC</name>
<dbReference type="Proteomes" id="UP001060215">
    <property type="component" value="Chromosome 1"/>
</dbReference>
<proteinExistence type="predicted"/>
<evidence type="ECO:0000313" key="1">
    <source>
        <dbReference type="EMBL" id="KAI8031560.1"/>
    </source>
</evidence>
<protein>
    <submittedName>
        <fullName evidence="1">Uncharacterized protein</fullName>
    </submittedName>
</protein>
<keyword evidence="2" id="KW-1185">Reference proteome</keyword>
<dbReference type="EMBL" id="CM045758">
    <property type="protein sequence ID" value="KAI8031560.1"/>
    <property type="molecule type" value="Genomic_DNA"/>
</dbReference>
<gene>
    <name evidence="1" type="ORF">LOK49_LG01G00894</name>
</gene>
<comment type="caution">
    <text evidence="1">The sequence shown here is derived from an EMBL/GenBank/DDBJ whole genome shotgun (WGS) entry which is preliminary data.</text>
</comment>
<evidence type="ECO:0000313" key="2">
    <source>
        <dbReference type="Proteomes" id="UP001060215"/>
    </source>
</evidence>